<keyword evidence="1" id="KW-0812">Transmembrane</keyword>
<protein>
    <recommendedName>
        <fullName evidence="3">DUF1499 domain-containing protein</fullName>
    </recommendedName>
</protein>
<accession>A0A7V4CHH3</accession>
<evidence type="ECO:0008006" key="3">
    <source>
        <dbReference type="Google" id="ProtNLM"/>
    </source>
</evidence>
<dbReference type="EMBL" id="DTBX01000061">
    <property type="protein sequence ID" value="HGQ55158.1"/>
    <property type="molecule type" value="Genomic_DNA"/>
</dbReference>
<sequence>MVKRKYLKNLLILLLGAINFLLIYCPSRPPKTFVRTMEPTWASIEIRKELSYEDAWNLIVDALAKKFDLEVISKEGGYVRTAWLYTWTGRVDQNYRVRAIIKFTPDRKKVEIKTEAEYGGPGKWVLGWDESLLTTLKSDIMGLVGRATR</sequence>
<keyword evidence="1" id="KW-0472">Membrane</keyword>
<name>A0A7V4CHH3_UNCW3</name>
<feature type="transmembrane region" description="Helical" evidence="1">
    <location>
        <begin position="6"/>
        <end position="25"/>
    </location>
</feature>
<gene>
    <name evidence="2" type="ORF">ENU28_01675</name>
</gene>
<keyword evidence="1" id="KW-1133">Transmembrane helix</keyword>
<organism evidence="2">
    <name type="scientific">candidate division WOR-3 bacterium</name>
    <dbReference type="NCBI Taxonomy" id="2052148"/>
    <lineage>
        <taxon>Bacteria</taxon>
        <taxon>Bacteria division WOR-3</taxon>
    </lineage>
</organism>
<proteinExistence type="predicted"/>
<dbReference type="AlphaFoldDB" id="A0A7V4CHH3"/>
<reference evidence="2" key="1">
    <citation type="journal article" date="2020" name="mSystems">
        <title>Genome- and Community-Level Interaction Insights into Carbon Utilization and Element Cycling Functions of Hydrothermarchaeota in Hydrothermal Sediment.</title>
        <authorList>
            <person name="Zhou Z."/>
            <person name="Liu Y."/>
            <person name="Xu W."/>
            <person name="Pan J."/>
            <person name="Luo Z.H."/>
            <person name="Li M."/>
        </authorList>
    </citation>
    <scope>NUCLEOTIDE SEQUENCE [LARGE SCALE GENOMIC DNA]</scope>
    <source>
        <strain evidence="2">SpSt-655</strain>
    </source>
</reference>
<evidence type="ECO:0000313" key="2">
    <source>
        <dbReference type="EMBL" id="HGQ55158.1"/>
    </source>
</evidence>
<comment type="caution">
    <text evidence="2">The sequence shown here is derived from an EMBL/GenBank/DDBJ whole genome shotgun (WGS) entry which is preliminary data.</text>
</comment>
<evidence type="ECO:0000256" key="1">
    <source>
        <dbReference type="SAM" id="Phobius"/>
    </source>
</evidence>